<comment type="caution">
    <text evidence="1">The sequence shown here is derived from an EMBL/GenBank/DDBJ whole genome shotgun (WGS) entry which is preliminary data.</text>
</comment>
<protein>
    <recommendedName>
        <fullName evidence="3">Reverse transcriptase</fullName>
    </recommendedName>
</protein>
<reference evidence="1 2" key="1">
    <citation type="submission" date="2023-03" db="EMBL/GenBank/DDBJ databases">
        <title>WGS of Gossypium arboreum.</title>
        <authorList>
            <person name="Yu D."/>
        </authorList>
    </citation>
    <scope>NUCLEOTIDE SEQUENCE [LARGE SCALE GENOMIC DNA]</scope>
    <source>
        <tissue evidence="1">Leaf</tissue>
    </source>
</reference>
<evidence type="ECO:0000313" key="2">
    <source>
        <dbReference type="Proteomes" id="UP001358586"/>
    </source>
</evidence>
<name>A0ABR0PLZ5_GOSAR</name>
<evidence type="ECO:0008006" key="3">
    <source>
        <dbReference type="Google" id="ProtNLM"/>
    </source>
</evidence>
<organism evidence="1 2">
    <name type="scientific">Gossypium arboreum</name>
    <name type="common">Tree cotton</name>
    <name type="synonym">Gossypium nanking</name>
    <dbReference type="NCBI Taxonomy" id="29729"/>
    <lineage>
        <taxon>Eukaryota</taxon>
        <taxon>Viridiplantae</taxon>
        <taxon>Streptophyta</taxon>
        <taxon>Embryophyta</taxon>
        <taxon>Tracheophyta</taxon>
        <taxon>Spermatophyta</taxon>
        <taxon>Magnoliopsida</taxon>
        <taxon>eudicotyledons</taxon>
        <taxon>Gunneridae</taxon>
        <taxon>Pentapetalae</taxon>
        <taxon>rosids</taxon>
        <taxon>malvids</taxon>
        <taxon>Malvales</taxon>
        <taxon>Malvaceae</taxon>
        <taxon>Malvoideae</taxon>
        <taxon>Gossypium</taxon>
    </lineage>
</organism>
<sequence>MGSLVITLRVRNNVCSTDFLYSMLYASPHISSRSMLWDYLYLFALSVEGPWLLVGDVNSILDASKRVGGSMVVRRDWNKRVYGNIFKHKKKLTAELKCVQRVLELRSSDRLCRKELELRQEIDELYWDMVGLSVWSMVLQVLEWPNIADNIAISQEAIHCLKKFKGKMFGMALKIYLEKAYERVWWKPLRLSRSRLALTHLFFADDLFLFGEADRGQAYLINDILNFFFHFLGQKVNKRDLEWVQLRRWLPRSILTYIAAMIPPSSSSVPDQLIWKWRASDKFSSKETFKNLYQVDSIGLSIQWNMKLELELECKNGLLVETILAGGVADSRMMELRLLVICLFVVGKFV</sequence>
<proteinExistence type="predicted"/>
<dbReference type="Proteomes" id="UP001358586">
    <property type="component" value="Chromosome 6"/>
</dbReference>
<keyword evidence="2" id="KW-1185">Reference proteome</keyword>
<dbReference type="EMBL" id="JARKNE010000006">
    <property type="protein sequence ID" value="KAK5825457.1"/>
    <property type="molecule type" value="Genomic_DNA"/>
</dbReference>
<gene>
    <name evidence="1" type="ORF">PVK06_020294</name>
</gene>
<accession>A0ABR0PLZ5</accession>
<evidence type="ECO:0000313" key="1">
    <source>
        <dbReference type="EMBL" id="KAK5825457.1"/>
    </source>
</evidence>